<organism evidence="2 3">
    <name type="scientific">Rhodotorula toruloides</name>
    <name type="common">Yeast</name>
    <name type="synonym">Rhodosporidium toruloides</name>
    <dbReference type="NCBI Taxonomy" id="5286"/>
    <lineage>
        <taxon>Eukaryota</taxon>
        <taxon>Fungi</taxon>
        <taxon>Dikarya</taxon>
        <taxon>Basidiomycota</taxon>
        <taxon>Pucciniomycotina</taxon>
        <taxon>Microbotryomycetes</taxon>
        <taxon>Sporidiobolales</taxon>
        <taxon>Sporidiobolaceae</taxon>
        <taxon>Rhodotorula</taxon>
    </lineage>
</organism>
<comment type="caution">
    <text evidence="2">The sequence shown here is derived from an EMBL/GenBank/DDBJ whole genome shotgun (WGS) entry which is preliminary data.</text>
</comment>
<evidence type="ECO:0000256" key="1">
    <source>
        <dbReference type="SAM" id="MobiDB-lite"/>
    </source>
</evidence>
<proteinExistence type="predicted"/>
<feature type="region of interest" description="Disordered" evidence="1">
    <location>
        <begin position="107"/>
        <end position="153"/>
    </location>
</feature>
<feature type="region of interest" description="Disordered" evidence="1">
    <location>
        <begin position="1"/>
        <end position="25"/>
    </location>
</feature>
<feature type="compositionally biased region" description="Basic and acidic residues" evidence="1">
    <location>
        <begin position="115"/>
        <end position="126"/>
    </location>
</feature>
<protein>
    <submittedName>
        <fullName evidence="2">Uncharacterized protein</fullName>
    </submittedName>
</protein>
<gene>
    <name evidence="2" type="ORF">AAT19DRAFT_13590</name>
</gene>
<dbReference type="AlphaFoldDB" id="A0A2T0AC19"/>
<evidence type="ECO:0000313" key="2">
    <source>
        <dbReference type="EMBL" id="PRQ75533.1"/>
    </source>
</evidence>
<reference evidence="2 3" key="1">
    <citation type="journal article" date="2018" name="Elife">
        <title>Functional genomics of lipid metabolism in the oleaginous yeast Rhodosporidium toruloides.</title>
        <authorList>
            <person name="Coradetti S.T."/>
            <person name="Pinel D."/>
            <person name="Geiselman G."/>
            <person name="Ito M."/>
            <person name="Mondo S."/>
            <person name="Reilly M.C."/>
            <person name="Cheng Y.F."/>
            <person name="Bauer S."/>
            <person name="Grigoriev I."/>
            <person name="Gladden J.M."/>
            <person name="Simmons B.A."/>
            <person name="Brem R."/>
            <person name="Arkin A.P."/>
            <person name="Skerker J.M."/>
        </authorList>
    </citation>
    <scope>NUCLEOTIDE SEQUENCE [LARGE SCALE GENOMIC DNA]</scope>
    <source>
        <strain evidence="2 3">NBRC 0880</strain>
    </source>
</reference>
<accession>A0A2T0AC19</accession>
<name>A0A2T0AC19_RHOTO</name>
<sequence>MVDSGPSGAGAAAQDALTPPAQPAKPSLLLRRGKRSFLIALPSSYADALAETRRLFPKLDAERICLRREVDGLGWVGLTESGWETDAARMQDCKGGPIILEVGVEADSDAESEVEEGKPLKRIKQEEDAEPAARPAKRTRAEEPAWTLELSLDDDDTLPPSPTVILTIRTYGNAEPDMRIKARLTTRFSTIYDAVHMALALDRTKPSLLEYRGKDCLATDTVAHVGITADDGEVELLLHVEVLGANKVRWKAKV</sequence>
<dbReference type="EMBL" id="LCTV02000004">
    <property type="protein sequence ID" value="PRQ75533.1"/>
    <property type="molecule type" value="Genomic_DNA"/>
</dbReference>
<dbReference type="Proteomes" id="UP000239560">
    <property type="component" value="Unassembled WGS sequence"/>
</dbReference>
<evidence type="ECO:0000313" key="3">
    <source>
        <dbReference type="Proteomes" id="UP000239560"/>
    </source>
</evidence>